<sequence length="309" mass="33801">MGASVSTASNASVSAKGEVAVIVGATQGIGRGVAVRFARAGAEVWLVVRNEQKGKEVAEELKQVAPPGTPHPRIFIADMNVKADVFRCADEIKTAAGEAGVHYLIQNQGGPSYPKRVAPNADGFDDHLAVQVLSRVILAYELRHTVMRSSIAIGVAGLGVKDFDTQDITLETVKARGGYDFITSGQRDCTMLDAAYIEIARDAPNAQYAHLWPGVVVTNTMENNGVIDSVLKSWLFWFAHLILGRSVEWYAEVPFYMTANPEGRKLVEREGGVGFWNEKFKNLGKSPALADPETQSIIWQWFQRNVLIR</sequence>
<dbReference type="SUPFAM" id="SSF51735">
    <property type="entry name" value="NAD(P)-binding Rossmann-fold domains"/>
    <property type="match status" value="1"/>
</dbReference>
<reference evidence="2 3" key="1">
    <citation type="journal article" date="2016" name="Mol. Biol. Evol.">
        <title>Comparative Genomics of Early-Diverging Mushroom-Forming Fungi Provides Insights into the Origins of Lignocellulose Decay Capabilities.</title>
        <authorList>
            <person name="Nagy L.G."/>
            <person name="Riley R."/>
            <person name="Tritt A."/>
            <person name="Adam C."/>
            <person name="Daum C."/>
            <person name="Floudas D."/>
            <person name="Sun H."/>
            <person name="Yadav J.S."/>
            <person name="Pangilinan J."/>
            <person name="Larsson K.H."/>
            <person name="Matsuura K."/>
            <person name="Barry K."/>
            <person name="Labutti K."/>
            <person name="Kuo R."/>
            <person name="Ohm R.A."/>
            <person name="Bhattacharya S.S."/>
            <person name="Shirouzu T."/>
            <person name="Yoshinaga Y."/>
            <person name="Martin F.M."/>
            <person name="Grigoriev I.V."/>
            <person name="Hibbett D.S."/>
        </authorList>
    </citation>
    <scope>NUCLEOTIDE SEQUENCE [LARGE SCALE GENOMIC DNA]</scope>
    <source>
        <strain evidence="2 3">HHB12029</strain>
    </source>
</reference>
<dbReference type="AlphaFoldDB" id="A0A165DJU0"/>
<dbReference type="OrthoDB" id="2898509at2759"/>
<dbReference type="PANTHER" id="PTHR47534">
    <property type="entry name" value="YALI0E05731P"/>
    <property type="match status" value="1"/>
</dbReference>
<evidence type="ECO:0000256" key="1">
    <source>
        <dbReference type="ARBA" id="ARBA00023002"/>
    </source>
</evidence>
<dbReference type="Pfam" id="PF00106">
    <property type="entry name" value="adh_short"/>
    <property type="match status" value="1"/>
</dbReference>
<dbReference type="InterPro" id="IPR002347">
    <property type="entry name" value="SDR_fam"/>
</dbReference>
<keyword evidence="3" id="KW-1185">Reference proteome</keyword>
<dbReference type="InParanoid" id="A0A165DJU0"/>
<gene>
    <name evidence="2" type="ORF">EXIGLDRAFT_841966</name>
</gene>
<dbReference type="STRING" id="1314781.A0A165DJU0"/>
<evidence type="ECO:0000313" key="2">
    <source>
        <dbReference type="EMBL" id="KZV84718.1"/>
    </source>
</evidence>
<dbReference type="EMBL" id="KV426213">
    <property type="protein sequence ID" value="KZV84718.1"/>
    <property type="molecule type" value="Genomic_DNA"/>
</dbReference>
<dbReference type="InterPro" id="IPR052228">
    <property type="entry name" value="Sec_Metab_Biosynth_Oxidored"/>
</dbReference>
<evidence type="ECO:0000313" key="3">
    <source>
        <dbReference type="Proteomes" id="UP000077266"/>
    </source>
</evidence>
<keyword evidence="1" id="KW-0560">Oxidoreductase</keyword>
<dbReference type="PANTHER" id="PTHR47534:SF3">
    <property type="entry name" value="ALCOHOL DEHYDROGENASE-LIKE C-TERMINAL DOMAIN-CONTAINING PROTEIN"/>
    <property type="match status" value="1"/>
</dbReference>
<proteinExistence type="predicted"/>
<protein>
    <submittedName>
        <fullName evidence="2">NAD(P)-binding protein</fullName>
    </submittedName>
</protein>
<dbReference type="GO" id="GO:0016491">
    <property type="term" value="F:oxidoreductase activity"/>
    <property type="evidence" value="ECO:0007669"/>
    <property type="project" value="UniProtKB-KW"/>
</dbReference>
<dbReference type="Gene3D" id="3.40.50.720">
    <property type="entry name" value="NAD(P)-binding Rossmann-like Domain"/>
    <property type="match status" value="1"/>
</dbReference>
<dbReference type="InterPro" id="IPR036291">
    <property type="entry name" value="NAD(P)-bd_dom_sf"/>
</dbReference>
<organism evidence="2 3">
    <name type="scientific">Exidia glandulosa HHB12029</name>
    <dbReference type="NCBI Taxonomy" id="1314781"/>
    <lineage>
        <taxon>Eukaryota</taxon>
        <taxon>Fungi</taxon>
        <taxon>Dikarya</taxon>
        <taxon>Basidiomycota</taxon>
        <taxon>Agaricomycotina</taxon>
        <taxon>Agaricomycetes</taxon>
        <taxon>Auriculariales</taxon>
        <taxon>Exidiaceae</taxon>
        <taxon>Exidia</taxon>
    </lineage>
</organism>
<dbReference type="Proteomes" id="UP000077266">
    <property type="component" value="Unassembled WGS sequence"/>
</dbReference>
<name>A0A165DJU0_EXIGL</name>
<accession>A0A165DJU0</accession>